<feature type="signal peptide" evidence="8">
    <location>
        <begin position="1"/>
        <end position="21"/>
    </location>
</feature>
<keyword evidence="3 7" id="KW-1133">Transmembrane helix</keyword>
<sequence length="1385" mass="148976">MGKRHFILFLHLCLVASSAVARNAAVAVDTRMDDNNQAENILLLSMAHPATWKDVSEYRAWARLYAAGNCTTGFFVHGLWPETSVSDKPQDDFDPKLLPLDLQESLALYYRDSPAPAGSRKNIAFWASQWAKHGSRAGVTPLEWHKAILHLAEQTSVPLFDTVSEAAAGASKDTEVSVGDLSAALAAKFGAGGAVAAPGGLHCTLSADNATVLSEVRLCVTLGGGKFTIGGCSGPSRGSASCGPAKAKVLIPSAGSHREPFCFEPETEVEELMPRSCALGGSYVLSLAYAPAAFPRRDHAALARLVSSLDLTKGFTTLGLWRVPGAGDSPLPFSCSAAPAVPPGEWDADGELSELLRPLSFYARGGTASDPRAHIELWNAMWEAHGRCTGLRQADYLQLLLAAMRRYGGQRVDALRERGGIDADPTARAAASYRLADLREGIAAAFGGPSALLGAGGLRCELVRGETVLKEIRLCLRQQSGTAVLAPGGCEAAAGVDVTAETCGTDNETVIVLPGYQTAGRHALEVAWTVAAVVAATAVALALVALASMASAGSPSWASTRRSLRHLWESLTMRALFRPQPVIPVRNPLVSAPLKVEAQRLDIQQLGRDMPELAPIIADLPIGMGIKGGVARKIVKAQEGGVEPAGSFDIDVIVVTDREVTAEFSHELRERVTGTVCGGLRIEAQDVEVRARDSLRDYFITRDVTQNEVLLIKTGDDEAMLLASEQCREDCRLGRATPSVHGLTSGLTMVWDVDEDGKCFVAEHIMCRTIIRLLKGHANEYSVDAGTWAHYRATGLSAVGLFKILKHFHDDDHQFQAAIDHLVQIGLLSRMTIHQAGGANALWGQLIQEVNRACSRFGGRLKFTDLDPEAVERWIAQKKAKLGDKLVSNTWRAKRIGFIPVEEDALSLGAASFPQELADFEAHGAVFCVVPPEGAQPERSVQILPAEEPGHDPRSAGAQIQDGGHPASPRGEPDARTPLLEGQLVEDADGEREGTFSHSRLLVRPRSLWRDEASRCHEHSCHSDDSSGRHLHSLQLGFFELANPDITEEEEHPTLAPSSYGQPSKISRMELLSFVLGVAWPFRSCLLVAYGLLLSGLVFRLLTSKFEGDTLNALQDAGSTEFSSCFRVTVFVWVLSLLAEVAGGAFMQVFARNAMQGLFTKLFAHLINQDIDLFKHLTVGEVSARCSGDSLTLKACITFTAYSIVAGSIQAVCALLMLTISAVDLFKFSPVLAFAAPAALCLEVAYSVGFGALVAHPLNHSARRSLGRMYGFLYDTFSQIPTVQTLGLTARHMADYAKFVSHYWQRRLSLDLWLAAEGGFTSAVGIALTLVFLLNLGRAYFASSIFGIGTIYTVLRYVQIMQNGVKSASDGCARMAASLGSVERL</sequence>
<dbReference type="InterPro" id="IPR036640">
    <property type="entry name" value="ABC1_TM_sf"/>
</dbReference>
<evidence type="ECO:0000256" key="5">
    <source>
        <dbReference type="RuleBase" id="RU004328"/>
    </source>
</evidence>
<dbReference type="InterPro" id="IPR011527">
    <property type="entry name" value="ABC1_TM_dom"/>
</dbReference>
<dbReference type="GO" id="GO:0006401">
    <property type="term" value="P:RNA catabolic process"/>
    <property type="evidence" value="ECO:0007669"/>
    <property type="project" value="UniProtKB-ARBA"/>
</dbReference>
<dbReference type="Pfam" id="PF00664">
    <property type="entry name" value="ABC_membrane"/>
    <property type="match status" value="1"/>
</dbReference>
<dbReference type="InterPro" id="IPR036430">
    <property type="entry name" value="RNase_T2-like_sf"/>
</dbReference>
<dbReference type="InterPro" id="IPR001568">
    <property type="entry name" value="RNase_T2-like"/>
</dbReference>
<dbReference type="Gene3D" id="3.90.730.10">
    <property type="entry name" value="Ribonuclease T2-like"/>
    <property type="match status" value="2"/>
</dbReference>
<feature type="domain" description="ABC transmembrane type-1" evidence="9">
    <location>
        <begin position="1130"/>
        <end position="1377"/>
    </location>
</feature>
<feature type="region of interest" description="Disordered" evidence="6">
    <location>
        <begin position="946"/>
        <end position="977"/>
    </location>
</feature>
<evidence type="ECO:0000256" key="2">
    <source>
        <dbReference type="ARBA" id="ARBA00022692"/>
    </source>
</evidence>
<accession>A0A061S1Q2</accession>
<name>A0A061S1Q2_9CHLO</name>
<feature type="transmembrane region" description="Helical" evidence="7">
    <location>
        <begin position="1312"/>
        <end position="1333"/>
    </location>
</feature>
<dbReference type="PROSITE" id="PS50929">
    <property type="entry name" value="ABC_TM1F"/>
    <property type="match status" value="1"/>
</dbReference>
<evidence type="ECO:0000259" key="9">
    <source>
        <dbReference type="PROSITE" id="PS50929"/>
    </source>
</evidence>
<dbReference type="SUPFAM" id="SSF55895">
    <property type="entry name" value="Ribonuclease Rh-like"/>
    <property type="match status" value="2"/>
</dbReference>
<dbReference type="PANTHER" id="PTHR11240:SF22">
    <property type="entry name" value="RIBONUCLEASE T2"/>
    <property type="match status" value="1"/>
</dbReference>
<evidence type="ECO:0000256" key="4">
    <source>
        <dbReference type="ARBA" id="ARBA00023136"/>
    </source>
</evidence>
<organism evidence="10">
    <name type="scientific">Tetraselmis sp. GSL018</name>
    <dbReference type="NCBI Taxonomy" id="582737"/>
    <lineage>
        <taxon>Eukaryota</taxon>
        <taxon>Viridiplantae</taxon>
        <taxon>Chlorophyta</taxon>
        <taxon>core chlorophytes</taxon>
        <taxon>Chlorodendrophyceae</taxon>
        <taxon>Chlorodendrales</taxon>
        <taxon>Chlorodendraceae</taxon>
        <taxon>Tetraselmis</taxon>
    </lineage>
</organism>
<feature type="transmembrane region" description="Helical" evidence="7">
    <location>
        <begin position="1232"/>
        <end position="1255"/>
    </location>
</feature>
<comment type="similarity">
    <text evidence="1 5">Belongs to the RNase T2 family.</text>
</comment>
<feature type="transmembrane region" description="Helical" evidence="7">
    <location>
        <begin position="1339"/>
        <end position="1358"/>
    </location>
</feature>
<keyword evidence="4 7" id="KW-0472">Membrane</keyword>
<dbReference type="GO" id="GO:0033897">
    <property type="term" value="F:ribonuclease T2 activity"/>
    <property type="evidence" value="ECO:0007669"/>
    <property type="project" value="InterPro"/>
</dbReference>
<feature type="transmembrane region" description="Helical" evidence="7">
    <location>
        <begin position="1130"/>
        <end position="1151"/>
    </location>
</feature>
<feature type="transmembrane region" description="Helical" evidence="7">
    <location>
        <begin position="1199"/>
        <end position="1220"/>
    </location>
</feature>
<dbReference type="GO" id="GO:0003723">
    <property type="term" value="F:RNA binding"/>
    <property type="evidence" value="ECO:0007669"/>
    <property type="project" value="InterPro"/>
</dbReference>
<dbReference type="PANTHER" id="PTHR11240">
    <property type="entry name" value="RIBONUCLEASE T2"/>
    <property type="match status" value="1"/>
</dbReference>
<gene>
    <name evidence="10" type="ORF">TSPGSL018_19428</name>
</gene>
<feature type="transmembrane region" description="Helical" evidence="7">
    <location>
        <begin position="1071"/>
        <end position="1093"/>
    </location>
</feature>
<reference evidence="10" key="1">
    <citation type="submission" date="2014-05" db="EMBL/GenBank/DDBJ databases">
        <title>The transcriptome of the halophilic microalga Tetraselmis sp. GSL018 isolated from the Great Salt Lake, Utah.</title>
        <authorList>
            <person name="Jinkerson R.E."/>
            <person name="D'Adamo S."/>
            <person name="Posewitz M.C."/>
        </authorList>
    </citation>
    <scope>NUCLEOTIDE SEQUENCE</scope>
    <source>
        <strain evidence="10">GSL018</strain>
    </source>
</reference>
<dbReference type="SUPFAM" id="SSF90123">
    <property type="entry name" value="ABC transporter transmembrane region"/>
    <property type="match status" value="1"/>
</dbReference>
<dbReference type="GO" id="GO:0016020">
    <property type="term" value="C:membrane"/>
    <property type="evidence" value="ECO:0007669"/>
    <property type="project" value="InterPro"/>
</dbReference>
<evidence type="ECO:0000256" key="7">
    <source>
        <dbReference type="SAM" id="Phobius"/>
    </source>
</evidence>
<dbReference type="GO" id="GO:0005524">
    <property type="term" value="F:ATP binding"/>
    <property type="evidence" value="ECO:0007669"/>
    <property type="project" value="InterPro"/>
</dbReference>
<protein>
    <recommendedName>
        <fullName evidence="9">ABC transmembrane type-1 domain-containing protein</fullName>
    </recommendedName>
</protein>
<dbReference type="InterPro" id="IPR018188">
    <property type="entry name" value="RNase_T2_His_AS_1"/>
</dbReference>
<keyword evidence="8" id="KW-0732">Signal</keyword>
<keyword evidence="2 7" id="KW-0812">Transmembrane</keyword>
<feature type="chain" id="PRO_5001606079" description="ABC transmembrane type-1 domain-containing protein" evidence="8">
    <location>
        <begin position="22"/>
        <end position="1385"/>
    </location>
</feature>
<feature type="transmembrane region" description="Helical" evidence="7">
    <location>
        <begin position="526"/>
        <end position="552"/>
    </location>
</feature>
<evidence type="ECO:0000313" key="10">
    <source>
        <dbReference type="EMBL" id="JAC76721.1"/>
    </source>
</evidence>
<dbReference type="Pfam" id="PF00445">
    <property type="entry name" value="Ribonuclease_T2"/>
    <property type="match status" value="1"/>
</dbReference>
<dbReference type="EMBL" id="GBEZ01008840">
    <property type="protein sequence ID" value="JAC76721.1"/>
    <property type="molecule type" value="Transcribed_RNA"/>
</dbReference>
<evidence type="ECO:0000256" key="3">
    <source>
        <dbReference type="ARBA" id="ARBA00022989"/>
    </source>
</evidence>
<evidence type="ECO:0000256" key="6">
    <source>
        <dbReference type="SAM" id="MobiDB-lite"/>
    </source>
</evidence>
<evidence type="ECO:0000256" key="8">
    <source>
        <dbReference type="SAM" id="SignalP"/>
    </source>
</evidence>
<proteinExistence type="inferred from homology"/>
<dbReference type="GO" id="GO:0140359">
    <property type="term" value="F:ABC-type transporter activity"/>
    <property type="evidence" value="ECO:0007669"/>
    <property type="project" value="InterPro"/>
</dbReference>
<evidence type="ECO:0000256" key="1">
    <source>
        <dbReference type="ARBA" id="ARBA00007469"/>
    </source>
</evidence>
<dbReference type="PROSITE" id="PS00530">
    <property type="entry name" value="RNASE_T2_1"/>
    <property type="match status" value="1"/>
</dbReference>
<dbReference type="Gene3D" id="1.20.1560.10">
    <property type="entry name" value="ABC transporter type 1, transmembrane domain"/>
    <property type="match status" value="1"/>
</dbReference>
<feature type="non-terminal residue" evidence="10">
    <location>
        <position position="1385"/>
    </location>
</feature>